<dbReference type="GO" id="GO:0004818">
    <property type="term" value="F:glutamate-tRNA ligase activity"/>
    <property type="evidence" value="ECO:0007669"/>
    <property type="project" value="TreeGrafter"/>
</dbReference>
<keyword evidence="1 7" id="KW-0436">Ligase</keyword>
<evidence type="ECO:0000259" key="9">
    <source>
        <dbReference type="Pfam" id="PF00749"/>
    </source>
</evidence>
<dbReference type="PRINTS" id="PR00987">
    <property type="entry name" value="TRNASYNTHGLU"/>
</dbReference>
<dbReference type="InterPro" id="IPR001412">
    <property type="entry name" value="aa-tRNA-synth_I_CS"/>
</dbReference>
<feature type="domain" description="Glutamyl/glutaminyl-tRNA synthetase class Ib catalytic" evidence="9">
    <location>
        <begin position="163"/>
        <end position="266"/>
    </location>
</feature>
<protein>
    <submittedName>
        <fullName evidence="10">tRNA glutamyl-Q synthetase</fullName>
    </submittedName>
</protein>
<name>A0A7C2X9K9_9BACT</name>
<dbReference type="InterPro" id="IPR014729">
    <property type="entry name" value="Rossmann-like_a/b/a_fold"/>
</dbReference>
<keyword evidence="4" id="KW-0862">Zinc</keyword>
<organism evidence="10">
    <name type="scientific">Desulfurivibrio alkaliphilus</name>
    <dbReference type="NCBI Taxonomy" id="427923"/>
    <lineage>
        <taxon>Bacteria</taxon>
        <taxon>Pseudomonadati</taxon>
        <taxon>Thermodesulfobacteriota</taxon>
        <taxon>Desulfobulbia</taxon>
        <taxon>Desulfobulbales</taxon>
        <taxon>Desulfobulbaceae</taxon>
        <taxon>Desulfurivibrio</taxon>
    </lineage>
</organism>
<dbReference type="Proteomes" id="UP000885986">
    <property type="component" value="Unassembled WGS sequence"/>
</dbReference>
<keyword evidence="7" id="KW-0648">Protein biosynthesis</keyword>
<dbReference type="GO" id="GO:0005524">
    <property type="term" value="F:ATP binding"/>
    <property type="evidence" value="ECO:0007669"/>
    <property type="project" value="UniProtKB-KW"/>
</dbReference>
<evidence type="ECO:0000256" key="4">
    <source>
        <dbReference type="ARBA" id="ARBA00022833"/>
    </source>
</evidence>
<dbReference type="EMBL" id="DSDS01000063">
    <property type="protein sequence ID" value="HET97635.1"/>
    <property type="molecule type" value="Genomic_DNA"/>
</dbReference>
<dbReference type="PROSITE" id="PS00178">
    <property type="entry name" value="AA_TRNA_LIGASE_I"/>
    <property type="match status" value="1"/>
</dbReference>
<dbReference type="Pfam" id="PF00749">
    <property type="entry name" value="tRNA-synt_1c"/>
    <property type="match status" value="2"/>
</dbReference>
<evidence type="ECO:0000313" key="10">
    <source>
        <dbReference type="EMBL" id="HET97635.1"/>
    </source>
</evidence>
<dbReference type="SUPFAM" id="SSF52374">
    <property type="entry name" value="Nucleotidylyl transferase"/>
    <property type="match status" value="1"/>
</dbReference>
<keyword evidence="5 7" id="KW-0067">ATP-binding</keyword>
<dbReference type="InterPro" id="IPR049940">
    <property type="entry name" value="GluQ/Sye"/>
</dbReference>
<dbReference type="InterPro" id="IPR020058">
    <property type="entry name" value="Glu/Gln-tRNA-synth_Ib_cat-dom"/>
</dbReference>
<evidence type="ECO:0000256" key="5">
    <source>
        <dbReference type="ARBA" id="ARBA00022840"/>
    </source>
</evidence>
<evidence type="ECO:0000256" key="8">
    <source>
        <dbReference type="SAM" id="MobiDB-lite"/>
    </source>
</evidence>
<feature type="domain" description="Glutamyl/glutaminyl-tRNA synthetase class Ib catalytic" evidence="9">
    <location>
        <begin position="2"/>
        <end position="115"/>
    </location>
</feature>
<keyword evidence="3 7" id="KW-0547">Nucleotide-binding</keyword>
<accession>A0A7C2X9K9</accession>
<evidence type="ECO:0000256" key="3">
    <source>
        <dbReference type="ARBA" id="ARBA00022741"/>
    </source>
</evidence>
<dbReference type="AlphaFoldDB" id="A0A7C2X9K9"/>
<evidence type="ECO:0000256" key="2">
    <source>
        <dbReference type="ARBA" id="ARBA00022723"/>
    </source>
</evidence>
<feature type="compositionally biased region" description="Basic and acidic residues" evidence="8">
    <location>
        <begin position="301"/>
        <end position="312"/>
    </location>
</feature>
<dbReference type="Gene3D" id="3.40.50.620">
    <property type="entry name" value="HUPs"/>
    <property type="match status" value="1"/>
</dbReference>
<dbReference type="GO" id="GO:0006424">
    <property type="term" value="P:glutamyl-tRNA aminoacylation"/>
    <property type="evidence" value="ECO:0007669"/>
    <property type="project" value="TreeGrafter"/>
</dbReference>
<gene>
    <name evidence="10" type="ORF">ENN98_02850</name>
</gene>
<evidence type="ECO:0000256" key="1">
    <source>
        <dbReference type="ARBA" id="ARBA00022598"/>
    </source>
</evidence>
<dbReference type="PANTHER" id="PTHR43311:SF1">
    <property type="entry name" value="GLUTAMYL-Q TRNA(ASP) SYNTHETASE"/>
    <property type="match status" value="1"/>
</dbReference>
<dbReference type="PANTHER" id="PTHR43311">
    <property type="entry name" value="GLUTAMATE--TRNA LIGASE"/>
    <property type="match status" value="1"/>
</dbReference>
<evidence type="ECO:0000256" key="7">
    <source>
        <dbReference type="RuleBase" id="RU363037"/>
    </source>
</evidence>
<comment type="similarity">
    <text evidence="7">Belongs to the class-I aminoacyl-tRNA synthetase family.</text>
</comment>
<reference evidence="10" key="1">
    <citation type="journal article" date="2020" name="mSystems">
        <title>Genome- and Community-Level Interaction Insights into Carbon Utilization and Element Cycling Functions of Hydrothermarchaeota in Hydrothermal Sediment.</title>
        <authorList>
            <person name="Zhou Z."/>
            <person name="Liu Y."/>
            <person name="Xu W."/>
            <person name="Pan J."/>
            <person name="Luo Z.H."/>
            <person name="Li M."/>
        </authorList>
    </citation>
    <scope>NUCLEOTIDE SEQUENCE [LARGE SCALE GENOMIC DNA]</scope>
    <source>
        <strain evidence="10">SpSt-1224</strain>
    </source>
</reference>
<keyword evidence="6 7" id="KW-0030">Aminoacyl-tRNA synthetase</keyword>
<comment type="caution">
    <text evidence="10">The sequence shown here is derived from an EMBL/GenBank/DDBJ whole genome shotgun (WGS) entry which is preliminary data.</text>
</comment>
<evidence type="ECO:0000256" key="6">
    <source>
        <dbReference type="ARBA" id="ARBA00023146"/>
    </source>
</evidence>
<feature type="region of interest" description="Disordered" evidence="8">
    <location>
        <begin position="293"/>
        <end position="312"/>
    </location>
</feature>
<proteinExistence type="inferred from homology"/>
<dbReference type="GO" id="GO:0005829">
    <property type="term" value="C:cytosol"/>
    <property type="evidence" value="ECO:0007669"/>
    <property type="project" value="TreeGrafter"/>
</dbReference>
<dbReference type="InterPro" id="IPR000924">
    <property type="entry name" value="Glu/Gln-tRNA-synth"/>
</dbReference>
<sequence length="312" mass="34318">MIRSRLAPTPSGYLHLGNALNFLLTWLLVRRQGGVLRLRIDDADASRSRPEFVADIFRQLEWLGLTWDEGPSGPDDFAARYSQLQRLELYRSLLARLADSGQLFFCTCSRRQINQATPDGLYPGTCRGRRDLPAAPHAIRIQVPPEWSVSLPLAATPPHPATPMGDFILWRRDDLPAYQLASLADDLADRINLVVRGRDLLASSAAQLFLASRLGGDGQDFWRAAFCHHPLIVAPGGRKLSKSDQDLSLAAMREHGVTPARIYREVAAFLGLDPAPIGSLEELQAAFNASPPALSCAGPAQEDRPDLQSRKA</sequence>
<keyword evidence="2" id="KW-0479">Metal-binding</keyword>